<protein>
    <submittedName>
        <fullName evidence="1">Uncharacterized protein</fullName>
    </submittedName>
</protein>
<reference evidence="1 2" key="1">
    <citation type="journal article" date="2019" name="PLoS ONE">
        <title>Comparative genome analysis indicates high evolutionary potential of pathogenicity genes in Colletotrichum tanaceti.</title>
        <authorList>
            <person name="Lelwala R.V."/>
            <person name="Korhonen P.K."/>
            <person name="Young N.D."/>
            <person name="Scott J.B."/>
            <person name="Ades P.A."/>
            <person name="Gasser R.B."/>
            <person name="Taylor P.W.J."/>
        </authorList>
    </citation>
    <scope>NUCLEOTIDE SEQUENCE [LARGE SCALE GENOMIC DNA]</scope>
    <source>
        <strain evidence="1">BRIP57314</strain>
    </source>
</reference>
<sequence length="99" mass="11404">MASSDTASEYPVLNEVISIVEPFDKPSNPETWDYVRCPSQNKRPIARCRNQINPLNQQRTKELLAHFKLLKECPATEEFQDPGWTISIGEESEARDQRL</sequence>
<keyword evidence="2" id="KW-1185">Reference proteome</keyword>
<evidence type="ECO:0000313" key="2">
    <source>
        <dbReference type="Proteomes" id="UP000310108"/>
    </source>
</evidence>
<comment type="caution">
    <text evidence="1">The sequence shown here is derived from an EMBL/GenBank/DDBJ whole genome shotgun (WGS) entry which is preliminary data.</text>
</comment>
<organism evidence="1 2">
    <name type="scientific">Colletotrichum tanaceti</name>
    <dbReference type="NCBI Taxonomy" id="1306861"/>
    <lineage>
        <taxon>Eukaryota</taxon>
        <taxon>Fungi</taxon>
        <taxon>Dikarya</taxon>
        <taxon>Ascomycota</taxon>
        <taxon>Pezizomycotina</taxon>
        <taxon>Sordariomycetes</taxon>
        <taxon>Hypocreomycetidae</taxon>
        <taxon>Glomerellales</taxon>
        <taxon>Glomerellaceae</taxon>
        <taxon>Colletotrichum</taxon>
        <taxon>Colletotrichum destructivum species complex</taxon>
    </lineage>
</organism>
<evidence type="ECO:0000313" key="1">
    <source>
        <dbReference type="EMBL" id="TKW51575.1"/>
    </source>
</evidence>
<dbReference type="Proteomes" id="UP000310108">
    <property type="component" value="Unassembled WGS sequence"/>
</dbReference>
<gene>
    <name evidence="1" type="ORF">CTA1_10128</name>
</gene>
<dbReference type="AlphaFoldDB" id="A0A4U6X889"/>
<accession>A0A4U6X889</accession>
<name>A0A4U6X889_9PEZI</name>
<dbReference type="EMBL" id="PJEX01000295">
    <property type="protein sequence ID" value="TKW51575.1"/>
    <property type="molecule type" value="Genomic_DNA"/>
</dbReference>
<proteinExistence type="predicted"/>